<evidence type="ECO:0000313" key="3">
    <source>
        <dbReference type="Proteomes" id="UP000054558"/>
    </source>
</evidence>
<reference evidence="2 3" key="1">
    <citation type="journal article" date="2014" name="Nat. Commun.">
        <title>Klebsormidium flaccidum genome reveals primary factors for plant terrestrial adaptation.</title>
        <authorList>
            <person name="Hori K."/>
            <person name="Maruyama F."/>
            <person name="Fujisawa T."/>
            <person name="Togashi T."/>
            <person name="Yamamoto N."/>
            <person name="Seo M."/>
            <person name="Sato S."/>
            <person name="Yamada T."/>
            <person name="Mori H."/>
            <person name="Tajima N."/>
            <person name="Moriyama T."/>
            <person name="Ikeuchi M."/>
            <person name="Watanabe M."/>
            <person name="Wada H."/>
            <person name="Kobayashi K."/>
            <person name="Saito M."/>
            <person name="Masuda T."/>
            <person name="Sasaki-Sekimoto Y."/>
            <person name="Mashiguchi K."/>
            <person name="Awai K."/>
            <person name="Shimojima M."/>
            <person name="Masuda S."/>
            <person name="Iwai M."/>
            <person name="Nobusawa T."/>
            <person name="Narise T."/>
            <person name="Kondo S."/>
            <person name="Saito H."/>
            <person name="Sato R."/>
            <person name="Murakawa M."/>
            <person name="Ihara Y."/>
            <person name="Oshima-Yamada Y."/>
            <person name="Ohtaka K."/>
            <person name="Satoh M."/>
            <person name="Sonobe K."/>
            <person name="Ishii M."/>
            <person name="Ohtani R."/>
            <person name="Kanamori-Sato M."/>
            <person name="Honoki R."/>
            <person name="Miyazaki D."/>
            <person name="Mochizuki H."/>
            <person name="Umetsu J."/>
            <person name="Higashi K."/>
            <person name="Shibata D."/>
            <person name="Kamiya Y."/>
            <person name="Sato N."/>
            <person name="Nakamura Y."/>
            <person name="Tabata S."/>
            <person name="Ida S."/>
            <person name="Kurokawa K."/>
            <person name="Ohta H."/>
        </authorList>
    </citation>
    <scope>NUCLEOTIDE SEQUENCE [LARGE SCALE GENOMIC DNA]</scope>
    <source>
        <strain evidence="2 3">NIES-2285</strain>
    </source>
</reference>
<dbReference type="PANTHER" id="PTHR36722">
    <property type="entry name" value="TYPE 2 DNA TOPOISOMERASE 6 SUBUNIT B-LIKE"/>
    <property type="match status" value="1"/>
</dbReference>
<name>A0A1Y1I003_KLENI</name>
<gene>
    <name evidence="2" type="ORF">KFL_000800160</name>
</gene>
<protein>
    <submittedName>
        <fullName evidence="2">Uncharacterized protein</fullName>
    </submittedName>
</protein>
<evidence type="ECO:0000256" key="1">
    <source>
        <dbReference type="SAM" id="MobiDB-lite"/>
    </source>
</evidence>
<dbReference type="GO" id="GO:0042138">
    <property type="term" value="P:meiotic DNA double-strand break formation"/>
    <property type="evidence" value="ECO:0007669"/>
    <property type="project" value="InterPro"/>
</dbReference>
<feature type="compositionally biased region" description="Acidic residues" evidence="1">
    <location>
        <begin position="358"/>
        <end position="370"/>
    </location>
</feature>
<dbReference type="EMBL" id="DF237029">
    <property type="protein sequence ID" value="GAQ81438.1"/>
    <property type="molecule type" value="Genomic_DNA"/>
</dbReference>
<keyword evidence="3" id="KW-1185">Reference proteome</keyword>
<dbReference type="InterPro" id="IPR034566">
    <property type="entry name" value="MTOPVIB_plant"/>
</dbReference>
<evidence type="ECO:0000313" key="2">
    <source>
        <dbReference type="EMBL" id="GAQ81438.1"/>
    </source>
</evidence>
<accession>A0A1Y1I003</accession>
<feature type="region of interest" description="Disordered" evidence="1">
    <location>
        <begin position="322"/>
        <end position="386"/>
    </location>
</feature>
<dbReference type="STRING" id="105231.A0A1Y1I003"/>
<dbReference type="OMA" id="FNGANIW"/>
<organism evidence="2 3">
    <name type="scientific">Klebsormidium nitens</name>
    <name type="common">Green alga</name>
    <name type="synonym">Ulothrix nitens</name>
    <dbReference type="NCBI Taxonomy" id="105231"/>
    <lineage>
        <taxon>Eukaryota</taxon>
        <taxon>Viridiplantae</taxon>
        <taxon>Streptophyta</taxon>
        <taxon>Klebsormidiophyceae</taxon>
        <taxon>Klebsormidiales</taxon>
        <taxon>Klebsormidiaceae</taxon>
        <taxon>Klebsormidium</taxon>
    </lineage>
</organism>
<sequence length="386" mass="42749">MTMNKEPDVLATLDKIMALSIRSCQSPTLLDGTPRITVTAERQAVKDGILTFLTTTAEDAEVRSYQMKLGGQQPEFLQLASIDKPLGMFSGTEVSLEVSGDCDLLVRHVQTYLDRLAILSPKTLIEVHLVGFDQTPDDEDDMNANSFDNDDSAVEKICYDQAAHLPIQASNVERLTFGVGWSRRMEYERGDSRVLYFHDFAPDEIPPSIFKGFEKVEWSKYGCVLAGFAQLGPGEAVLEIKGPSKEKAPQVFSSFYQTKIRASIPDLATSVFSMVKGSSNGDFRLECIRIMGLNGVEDLTEIFEATLTSRLNDIVGRLGHRAPAASRRQMHRSGARRGSSPGDEHVDDEGQDNSSETQNEEVTMETEEEGNAQMEADRSGTIWDFL</sequence>
<dbReference type="PANTHER" id="PTHR36722:SF1">
    <property type="entry name" value="TYPE 2 DNA TOPOISOMERASE 6 SUBUNIT B-LIKE"/>
    <property type="match status" value="1"/>
</dbReference>
<dbReference type="OrthoDB" id="1918529at2759"/>
<dbReference type="Proteomes" id="UP000054558">
    <property type="component" value="Unassembled WGS sequence"/>
</dbReference>
<dbReference type="AlphaFoldDB" id="A0A1Y1I003"/>
<proteinExistence type="predicted"/>